<dbReference type="EMBL" id="JPXS01000045">
    <property type="protein sequence ID" value="KGQ30497.1"/>
    <property type="molecule type" value="Genomic_DNA"/>
</dbReference>
<evidence type="ECO:0000313" key="6">
    <source>
        <dbReference type="EMBL" id="KGQ30497.1"/>
    </source>
</evidence>
<name>A0A0A2XHL6_9PAST</name>
<feature type="domain" description="SF3 helicase" evidence="5">
    <location>
        <begin position="295"/>
        <end position="448"/>
    </location>
</feature>
<dbReference type="GO" id="GO:0016787">
    <property type="term" value="F:hydrolase activity"/>
    <property type="evidence" value="ECO:0007669"/>
    <property type="project" value="UniProtKB-KW"/>
</dbReference>
<dbReference type="SUPFAM" id="SSF46785">
    <property type="entry name" value="Winged helix' DNA-binding domain"/>
    <property type="match status" value="1"/>
</dbReference>
<dbReference type="Proteomes" id="UP000030526">
    <property type="component" value="Unassembled WGS sequence"/>
</dbReference>
<dbReference type="Gene3D" id="1.10.10.10">
    <property type="entry name" value="Winged helix-like DNA-binding domain superfamily/Winged helix DNA-binding domain"/>
    <property type="match status" value="1"/>
</dbReference>
<dbReference type="PANTHER" id="PTHR35372">
    <property type="entry name" value="ATP BINDING PROTEIN-RELATED"/>
    <property type="match status" value="1"/>
</dbReference>
<dbReference type="InterPro" id="IPR004968">
    <property type="entry name" value="DNA_primase/NTPase_C"/>
</dbReference>
<dbReference type="Gene3D" id="3.40.50.300">
    <property type="entry name" value="P-loop containing nucleotide triphosphate hydrolases"/>
    <property type="match status" value="1"/>
</dbReference>
<dbReference type="SUPFAM" id="SSF52540">
    <property type="entry name" value="P-loop containing nucleoside triphosphate hydrolases"/>
    <property type="match status" value="1"/>
</dbReference>
<dbReference type="PANTHER" id="PTHR35372:SF2">
    <property type="entry name" value="SF3 HELICASE DOMAIN-CONTAINING PROTEIN"/>
    <property type="match status" value="1"/>
</dbReference>
<dbReference type="PROSITE" id="PS51206">
    <property type="entry name" value="SF3_HELICASE_1"/>
    <property type="match status" value="1"/>
</dbReference>
<evidence type="ECO:0000256" key="1">
    <source>
        <dbReference type="ARBA" id="ARBA00022741"/>
    </source>
</evidence>
<accession>A0A0A2XHL6</accession>
<dbReference type="InterPro" id="IPR045455">
    <property type="entry name" value="NrS-1_pol-like_helicase"/>
</dbReference>
<dbReference type="RefSeq" id="WP_039084401.1">
    <property type="nucleotide sequence ID" value="NZ_JPXS01000045.1"/>
</dbReference>
<dbReference type="GO" id="GO:0004386">
    <property type="term" value="F:helicase activity"/>
    <property type="evidence" value="ECO:0007669"/>
    <property type="project" value="UniProtKB-KW"/>
</dbReference>
<dbReference type="Pfam" id="PF03288">
    <property type="entry name" value="Pox_D5"/>
    <property type="match status" value="1"/>
</dbReference>
<keyword evidence="3" id="KW-0347">Helicase</keyword>
<dbReference type="InterPro" id="IPR014818">
    <property type="entry name" value="Phage/plasmid_primase_P4_C"/>
</dbReference>
<keyword evidence="4" id="KW-0067">ATP-binding</keyword>
<dbReference type="Pfam" id="PF19263">
    <property type="entry name" value="DUF5906"/>
    <property type="match status" value="1"/>
</dbReference>
<organism evidence="6 7">
    <name type="scientific">Gallibacterium anatis</name>
    <dbReference type="NCBI Taxonomy" id="750"/>
    <lineage>
        <taxon>Bacteria</taxon>
        <taxon>Pseudomonadati</taxon>
        <taxon>Pseudomonadota</taxon>
        <taxon>Gammaproteobacteria</taxon>
        <taxon>Pasteurellales</taxon>
        <taxon>Pasteurellaceae</taxon>
        <taxon>Gallibacterium</taxon>
    </lineage>
</organism>
<reference evidence="6 7" key="1">
    <citation type="submission" date="2014-08" db="EMBL/GenBank/DDBJ databases">
        <title>Chaperone-usher fimbriae in a diverse selection of Gallibacterium genomes.</title>
        <authorList>
            <person name="Kudirkiene E."/>
            <person name="Bager R.J."/>
            <person name="Johnson T.J."/>
            <person name="Bojesen A.M."/>
        </authorList>
    </citation>
    <scope>NUCLEOTIDE SEQUENCE [LARGE SCALE GENOMIC DNA]</scope>
    <source>
        <strain evidence="6 7">20558/3kl.</strain>
    </source>
</reference>
<dbReference type="InterPro" id="IPR036390">
    <property type="entry name" value="WH_DNA-bd_sf"/>
</dbReference>
<dbReference type="SMART" id="SM00885">
    <property type="entry name" value="D5_N"/>
    <property type="match status" value="1"/>
</dbReference>
<comment type="caution">
    <text evidence="6">The sequence shown here is derived from an EMBL/GenBank/DDBJ whole genome shotgun (WGS) entry which is preliminary data.</text>
</comment>
<dbReference type="InterPro" id="IPR006500">
    <property type="entry name" value="Helicase_put_C_phage/plasmid"/>
</dbReference>
<dbReference type="Pfam" id="PF08706">
    <property type="entry name" value="D5_N"/>
    <property type="match status" value="1"/>
</dbReference>
<dbReference type="InterPro" id="IPR051620">
    <property type="entry name" value="ORF904-like_C"/>
</dbReference>
<gene>
    <name evidence="6" type="ORF">JP32_08725</name>
</gene>
<evidence type="ECO:0000256" key="3">
    <source>
        <dbReference type="ARBA" id="ARBA00022806"/>
    </source>
</evidence>
<evidence type="ECO:0000256" key="4">
    <source>
        <dbReference type="ARBA" id="ARBA00022840"/>
    </source>
</evidence>
<evidence type="ECO:0000313" key="7">
    <source>
        <dbReference type="Proteomes" id="UP000030526"/>
    </source>
</evidence>
<dbReference type="AlphaFoldDB" id="A0A0A2XHL6"/>
<dbReference type="NCBIfam" id="TIGR01613">
    <property type="entry name" value="primase_Cterm"/>
    <property type="match status" value="1"/>
</dbReference>
<proteinExistence type="predicted"/>
<dbReference type="InterPro" id="IPR027417">
    <property type="entry name" value="P-loop_NTPase"/>
</dbReference>
<keyword evidence="2" id="KW-0378">Hydrolase</keyword>
<protein>
    <submittedName>
        <fullName evidence="6">DNA primase</fullName>
    </submittedName>
</protein>
<evidence type="ECO:0000259" key="5">
    <source>
        <dbReference type="PROSITE" id="PS51206"/>
    </source>
</evidence>
<dbReference type="InterPro" id="IPR014015">
    <property type="entry name" value="Helicase_SF3_DNA-vir"/>
</dbReference>
<dbReference type="InterPro" id="IPR036388">
    <property type="entry name" value="WH-like_DNA-bd_sf"/>
</dbReference>
<evidence type="ECO:0000256" key="2">
    <source>
        <dbReference type="ARBA" id="ARBA00022801"/>
    </source>
</evidence>
<sequence>MTKPLKNAPNMTKQKNGEPYSALTILAGSNAWQAWNSGNGTEWLLIAENDSERRNAVPVILGEAQLKQISQYRLAPKDKKMIDIFQYGELSSDQLDEICLNLAKHTEAQTVALYNSIGDRMEDLSGYIERMRKGDTVANEQEVKGWLNRDETIKDSSATSEKAKAFKQWLGLDLALQRGSREIYAYDGNLWQQVDDETLEEKAVQFFEVNQLLYSDVSVLRLINTLKIQLPKKIEPSPSLIYFRNGTLNRNTLLFEPIKREDFVTSCLNCDYSDQPQPTPHFNNWLEFVANGNEQKKTNILAALYAVLTNRYDWQLFFEITGDGGSGKSVFAKIATMLVGSNSTAQGRLEDMDDPKGRENFINKNLIISSEQSRYGGDGAGLKSITGGDPVSINPKYRKPFDTVIQSLVMIVNNEATRFTERCGGIDRRRVIYCFDRVVPDEQRDPDLLAKIEQEISGVVYQLMQRFKDPMDAKRALYNQQGSEEALEVKSQTDHITEFCGYFFTSEQCNGLFVGNAGMFRAERTHLYPAYLAFTRAGGIKSELSLNNFAISLKQGLKQHGNKPDYAKKRTKSGFRTNVHFKDVEDFIKSFIK</sequence>
<keyword evidence="1" id="KW-0547">Nucleotide-binding</keyword>
<dbReference type="GO" id="GO:0005524">
    <property type="term" value="F:ATP binding"/>
    <property type="evidence" value="ECO:0007669"/>
    <property type="project" value="UniProtKB-KW"/>
</dbReference>